<name>A0ABV8JEH0_9BACL</name>
<organism evidence="1 2">
    <name type="scientific">Salinithrix halophila</name>
    <dbReference type="NCBI Taxonomy" id="1485204"/>
    <lineage>
        <taxon>Bacteria</taxon>
        <taxon>Bacillati</taxon>
        <taxon>Bacillota</taxon>
        <taxon>Bacilli</taxon>
        <taxon>Bacillales</taxon>
        <taxon>Thermoactinomycetaceae</taxon>
        <taxon>Salinithrix</taxon>
    </lineage>
</organism>
<accession>A0ABV8JEH0</accession>
<dbReference type="EC" id="1.-.-.-" evidence="1"/>
<evidence type="ECO:0000313" key="2">
    <source>
        <dbReference type="Proteomes" id="UP001595843"/>
    </source>
</evidence>
<reference evidence="2" key="1">
    <citation type="journal article" date="2019" name="Int. J. Syst. Evol. Microbiol.">
        <title>The Global Catalogue of Microorganisms (GCM) 10K type strain sequencing project: providing services to taxonomists for standard genome sequencing and annotation.</title>
        <authorList>
            <consortium name="The Broad Institute Genomics Platform"/>
            <consortium name="The Broad Institute Genome Sequencing Center for Infectious Disease"/>
            <person name="Wu L."/>
            <person name="Ma J."/>
        </authorList>
    </citation>
    <scope>NUCLEOTIDE SEQUENCE [LARGE SCALE GENOMIC DNA]</scope>
    <source>
        <strain evidence="2">IBRC-M 10813</strain>
    </source>
</reference>
<comment type="caution">
    <text evidence="1">The sequence shown here is derived from an EMBL/GenBank/DDBJ whole genome shotgun (WGS) entry which is preliminary data.</text>
</comment>
<dbReference type="InterPro" id="IPR027056">
    <property type="entry name" value="Gluconate_2DH_su3"/>
</dbReference>
<keyword evidence="1" id="KW-0560">Oxidoreductase</keyword>
<dbReference type="GO" id="GO:0016491">
    <property type="term" value="F:oxidoreductase activity"/>
    <property type="evidence" value="ECO:0007669"/>
    <property type="project" value="UniProtKB-KW"/>
</dbReference>
<dbReference type="EMBL" id="JBHSAP010000009">
    <property type="protein sequence ID" value="MFC4077161.1"/>
    <property type="molecule type" value="Genomic_DNA"/>
</dbReference>
<gene>
    <name evidence="1" type="ORF">ACFOUO_10075</name>
</gene>
<evidence type="ECO:0000313" key="1">
    <source>
        <dbReference type="EMBL" id="MFC4077161.1"/>
    </source>
</evidence>
<dbReference type="RefSeq" id="WP_380704736.1">
    <property type="nucleotide sequence ID" value="NZ_JBHSAP010000009.1"/>
</dbReference>
<protein>
    <submittedName>
        <fullName evidence="1">Gluconate 2-dehydrogenase subunit 3 family protein</fullName>
        <ecNumber evidence="1">1.-.-.-</ecNumber>
    </submittedName>
</protein>
<dbReference type="Pfam" id="PF13618">
    <property type="entry name" value="Gluconate_2-dh3"/>
    <property type="match status" value="1"/>
</dbReference>
<dbReference type="Proteomes" id="UP001595843">
    <property type="component" value="Unassembled WGS sequence"/>
</dbReference>
<keyword evidence="2" id="KW-1185">Reference proteome</keyword>
<proteinExistence type="predicted"/>
<sequence length="199" mass="22947">MDRKTHYPSFDIMREKDHWDDHTQRIVTSRLEASSEYRFLKKREAAILQPVCSLLTGESRKELIRFVLFHIDRTLASSIGEGQREPHVPKAGELVRKGLKALDQTAEKTYGRSFTELDRQQQKDLLSEVSRGQAPQDTGWEKVPQVPFFKKMLNLSVEACYSHPTVWSEIGYGGPAYPRGYVRTQLGQLDPWEAQPENE</sequence>